<sequence length="334" mass="37789">MTTIKDIAQKAGVSSATVSRVLNNDQNLSVSPETRQRILAAAETLNYQKKERKSAPKQKQKSRIAILEWYTQEEELEDLYYYAIRQGIEKEAHALGYEVDRIYREESLKNIQAVEGMIALGKFSPQEIKQLEEVSPHLVFVDSDTLTQGHSCVMTDFSYGVRASIEHFLGQGLTQIGMLTGQEYTSDRQQALFDPRLRIFQELLRQKDLYREEFVKIGNFTTASGYQMTQELLANEKKKLPQALFIASDALAVGALRALQEADIKVPQELQIISFNDTSIAKYVYPPLSSVTVYTEEMGKQGLQLLHQQITKQAPAMPIMVTLATQLTLRESSQ</sequence>
<evidence type="ECO:0000256" key="1">
    <source>
        <dbReference type="ARBA" id="ARBA00023015"/>
    </source>
</evidence>
<dbReference type="GO" id="GO:0003700">
    <property type="term" value="F:DNA-binding transcription factor activity"/>
    <property type="evidence" value="ECO:0007669"/>
    <property type="project" value="TreeGrafter"/>
</dbReference>
<dbReference type="SUPFAM" id="SSF53822">
    <property type="entry name" value="Periplasmic binding protein-like I"/>
    <property type="match status" value="1"/>
</dbReference>
<dbReference type="OrthoDB" id="43195at2"/>
<organism evidence="5 6">
    <name type="scientific">Streptococcus massiliensis</name>
    <dbReference type="NCBI Taxonomy" id="313439"/>
    <lineage>
        <taxon>Bacteria</taxon>
        <taxon>Bacillati</taxon>
        <taxon>Bacillota</taxon>
        <taxon>Bacilli</taxon>
        <taxon>Lactobacillales</taxon>
        <taxon>Streptococcaceae</taxon>
        <taxon>Streptococcus</taxon>
    </lineage>
</organism>
<evidence type="ECO:0000259" key="4">
    <source>
        <dbReference type="PROSITE" id="PS50932"/>
    </source>
</evidence>
<dbReference type="PROSITE" id="PS50932">
    <property type="entry name" value="HTH_LACI_2"/>
    <property type="match status" value="1"/>
</dbReference>
<dbReference type="RefSeq" id="WP_018372310.1">
    <property type="nucleotide sequence ID" value="NZ_UHFR01000005.1"/>
</dbReference>
<accession>A0A380KY97</accession>
<dbReference type="CDD" id="cd01392">
    <property type="entry name" value="HTH_LacI"/>
    <property type="match status" value="1"/>
</dbReference>
<keyword evidence="2" id="KW-0238">DNA-binding</keyword>
<dbReference type="PANTHER" id="PTHR30146:SF149">
    <property type="entry name" value="HTH-TYPE TRANSCRIPTIONAL REGULATOR EBGR"/>
    <property type="match status" value="1"/>
</dbReference>
<dbReference type="InterPro" id="IPR028082">
    <property type="entry name" value="Peripla_BP_I"/>
</dbReference>
<dbReference type="CDD" id="cd01544">
    <property type="entry name" value="PBP1_GalR"/>
    <property type="match status" value="1"/>
</dbReference>
<dbReference type="Pfam" id="PF13377">
    <property type="entry name" value="Peripla_BP_3"/>
    <property type="match status" value="1"/>
</dbReference>
<dbReference type="InterPro" id="IPR046335">
    <property type="entry name" value="LacI/GalR-like_sensor"/>
</dbReference>
<dbReference type="AlphaFoldDB" id="A0A380KY97"/>
<dbReference type="Gene3D" id="3.40.50.2300">
    <property type="match status" value="2"/>
</dbReference>
<keyword evidence="6" id="KW-1185">Reference proteome</keyword>
<evidence type="ECO:0000256" key="2">
    <source>
        <dbReference type="ARBA" id="ARBA00023125"/>
    </source>
</evidence>
<evidence type="ECO:0000313" key="6">
    <source>
        <dbReference type="Proteomes" id="UP000254634"/>
    </source>
</evidence>
<keyword evidence="3" id="KW-0804">Transcription</keyword>
<keyword evidence="1" id="KW-0805">Transcription regulation</keyword>
<dbReference type="STRING" id="1123307.GCA_000380065_01596"/>
<dbReference type="InterPro" id="IPR000843">
    <property type="entry name" value="HTH_LacI"/>
</dbReference>
<evidence type="ECO:0000256" key="3">
    <source>
        <dbReference type="ARBA" id="ARBA00023163"/>
    </source>
</evidence>
<dbReference type="EMBL" id="UHFR01000005">
    <property type="protein sequence ID" value="SUN76249.1"/>
    <property type="molecule type" value="Genomic_DNA"/>
</dbReference>
<dbReference type="PANTHER" id="PTHR30146">
    <property type="entry name" value="LACI-RELATED TRANSCRIPTIONAL REPRESSOR"/>
    <property type="match status" value="1"/>
</dbReference>
<dbReference type="SMART" id="SM00354">
    <property type="entry name" value="HTH_LACI"/>
    <property type="match status" value="1"/>
</dbReference>
<dbReference type="Gene3D" id="1.10.260.40">
    <property type="entry name" value="lambda repressor-like DNA-binding domains"/>
    <property type="match status" value="1"/>
</dbReference>
<protein>
    <submittedName>
        <fullName evidence="5">Galactose operon transcriptional regulator GalR</fullName>
    </submittedName>
</protein>
<evidence type="ECO:0000313" key="5">
    <source>
        <dbReference type="EMBL" id="SUN76249.1"/>
    </source>
</evidence>
<dbReference type="PROSITE" id="PS00356">
    <property type="entry name" value="HTH_LACI_1"/>
    <property type="match status" value="1"/>
</dbReference>
<dbReference type="InterPro" id="IPR010982">
    <property type="entry name" value="Lambda_DNA-bd_dom_sf"/>
</dbReference>
<gene>
    <name evidence="5" type="primary">galR</name>
    <name evidence="5" type="ORF">NCTC13765_00713</name>
</gene>
<reference evidence="5" key="1">
    <citation type="submission" date="2018-06" db="EMBL/GenBank/DDBJ databases">
        <authorList>
            <consortium name="Pathogen Informatics"/>
            <person name="Doyle S."/>
        </authorList>
    </citation>
    <scope>NUCLEOTIDE SEQUENCE [LARGE SCALE GENOMIC DNA]</scope>
    <source>
        <strain evidence="5">NCTC13765</strain>
    </source>
</reference>
<dbReference type="Pfam" id="PF00356">
    <property type="entry name" value="LacI"/>
    <property type="match status" value="1"/>
</dbReference>
<dbReference type="SUPFAM" id="SSF47413">
    <property type="entry name" value="lambda repressor-like DNA-binding domains"/>
    <property type="match status" value="1"/>
</dbReference>
<proteinExistence type="predicted"/>
<feature type="domain" description="HTH lacI-type" evidence="4">
    <location>
        <begin position="2"/>
        <end position="58"/>
    </location>
</feature>
<name>A0A380KY97_9STRE</name>
<dbReference type="Proteomes" id="UP000254634">
    <property type="component" value="Unassembled WGS sequence"/>
</dbReference>
<dbReference type="GO" id="GO:0000976">
    <property type="term" value="F:transcription cis-regulatory region binding"/>
    <property type="evidence" value="ECO:0007669"/>
    <property type="project" value="TreeGrafter"/>
</dbReference>
<dbReference type="PRINTS" id="PR00036">
    <property type="entry name" value="HTHLACI"/>
</dbReference>